<keyword evidence="1" id="KW-1133">Transmembrane helix</keyword>
<keyword evidence="1" id="KW-0812">Transmembrane</keyword>
<gene>
    <name evidence="2" type="ORF">CEXT_657971</name>
</gene>
<name>A0AAV4VS13_CAEEX</name>
<proteinExistence type="predicted"/>
<dbReference type="AlphaFoldDB" id="A0AAV4VS13"/>
<evidence type="ECO:0000313" key="3">
    <source>
        <dbReference type="Proteomes" id="UP001054945"/>
    </source>
</evidence>
<evidence type="ECO:0000256" key="1">
    <source>
        <dbReference type="SAM" id="Phobius"/>
    </source>
</evidence>
<sequence>MITERSIPNQDTMIRDCHWNRLPSLSAPKIAASSLGLHLAVIKHAVIAWAPFCMVHRKSGLLAIGGLLLCAHLLPGLSVLPLLADDGPDEMLSGDFGDFCPKKK</sequence>
<reference evidence="2 3" key="1">
    <citation type="submission" date="2021-06" db="EMBL/GenBank/DDBJ databases">
        <title>Caerostris extrusa draft genome.</title>
        <authorList>
            <person name="Kono N."/>
            <person name="Arakawa K."/>
        </authorList>
    </citation>
    <scope>NUCLEOTIDE SEQUENCE [LARGE SCALE GENOMIC DNA]</scope>
</reference>
<protein>
    <submittedName>
        <fullName evidence="2">Uncharacterized protein</fullName>
    </submittedName>
</protein>
<dbReference type="Proteomes" id="UP001054945">
    <property type="component" value="Unassembled WGS sequence"/>
</dbReference>
<keyword evidence="1" id="KW-0472">Membrane</keyword>
<organism evidence="2 3">
    <name type="scientific">Caerostris extrusa</name>
    <name type="common">Bark spider</name>
    <name type="synonym">Caerostris bankana</name>
    <dbReference type="NCBI Taxonomy" id="172846"/>
    <lineage>
        <taxon>Eukaryota</taxon>
        <taxon>Metazoa</taxon>
        <taxon>Ecdysozoa</taxon>
        <taxon>Arthropoda</taxon>
        <taxon>Chelicerata</taxon>
        <taxon>Arachnida</taxon>
        <taxon>Araneae</taxon>
        <taxon>Araneomorphae</taxon>
        <taxon>Entelegynae</taxon>
        <taxon>Araneoidea</taxon>
        <taxon>Araneidae</taxon>
        <taxon>Caerostris</taxon>
    </lineage>
</organism>
<accession>A0AAV4VS13</accession>
<feature type="transmembrane region" description="Helical" evidence="1">
    <location>
        <begin position="61"/>
        <end position="84"/>
    </location>
</feature>
<evidence type="ECO:0000313" key="2">
    <source>
        <dbReference type="EMBL" id="GIY73192.1"/>
    </source>
</evidence>
<dbReference type="EMBL" id="BPLR01015043">
    <property type="protein sequence ID" value="GIY73192.1"/>
    <property type="molecule type" value="Genomic_DNA"/>
</dbReference>
<comment type="caution">
    <text evidence="2">The sequence shown here is derived from an EMBL/GenBank/DDBJ whole genome shotgun (WGS) entry which is preliminary data.</text>
</comment>
<keyword evidence="3" id="KW-1185">Reference proteome</keyword>